<accession>A0A078KR11</accession>
<dbReference type="InterPro" id="IPR000453">
    <property type="entry name" value="Chorismate_synth"/>
</dbReference>
<evidence type="ECO:0000256" key="2">
    <source>
        <dbReference type="ARBA" id="ARBA00008014"/>
    </source>
</evidence>
<dbReference type="EC" id="4.2.3.5" evidence="3 11"/>
<evidence type="ECO:0000256" key="3">
    <source>
        <dbReference type="ARBA" id="ARBA00013036"/>
    </source>
</evidence>
<dbReference type="NCBIfam" id="NF003793">
    <property type="entry name" value="PRK05382.1"/>
    <property type="match status" value="1"/>
</dbReference>
<dbReference type="HOGENOM" id="CLU_034547_0_0_9"/>
<dbReference type="PROSITE" id="PS00787">
    <property type="entry name" value="CHORISMATE_SYNTHASE_1"/>
    <property type="match status" value="1"/>
</dbReference>
<dbReference type="STRING" id="29343.CCDG5_1829"/>
<feature type="binding site" evidence="11">
    <location>
        <position position="289"/>
    </location>
    <ligand>
        <name>FMN</name>
        <dbReference type="ChEBI" id="CHEBI:58210"/>
    </ligand>
</feature>
<reference evidence="14" key="1">
    <citation type="submission" date="2014-07" db="EMBL/GenBank/DDBJ databases">
        <authorList>
            <person name="Wibberg D."/>
        </authorList>
    </citation>
    <scope>NUCLEOTIDE SEQUENCE [LARGE SCALE GENOMIC DNA]</scope>
    <source>
        <strain evidence="14">DG5</strain>
    </source>
</reference>
<dbReference type="NCBIfam" id="TIGR00033">
    <property type="entry name" value="aroC"/>
    <property type="match status" value="1"/>
</dbReference>
<dbReference type="AlphaFoldDB" id="A0A078KR11"/>
<protein>
    <recommendedName>
        <fullName evidence="3 11">Chorismate synthase</fullName>
        <shortName evidence="11">CS</shortName>
        <ecNumber evidence="3 11">4.2.3.5</ecNumber>
    </recommendedName>
    <alternativeName>
        <fullName evidence="11">5-enolpyruvylshikimate-3-phosphate phospholyase</fullName>
    </alternativeName>
</protein>
<comment type="subunit">
    <text evidence="11">Homotetramer.</text>
</comment>
<keyword evidence="6 11" id="KW-0288">FMN</keyword>
<evidence type="ECO:0000256" key="7">
    <source>
        <dbReference type="ARBA" id="ARBA00022827"/>
    </source>
</evidence>
<sequence length="364" mass="38473">MSSMIGENIKLSIFGESHGVGIGAVIDGLPAGEPIDFDEIAAQMARRAPGRDKTTTARRESDIPEILSGVVDGHTTGTPLCAVIRNSDTHSSDYDDIKRFPRPGHADFSAVARYGGFSDFRGGGHFSGRLTAPMVFAGAICRTILKRRGVTVGAHILDIAGTCDTPFDPVDPGIETLERLSHSAFPVINPEAEAKMRAAIEEARMSCDSVGGIVECAAMGLPSGLGDPIFGGVENRLSAAIFGIPAVKGVEFGNGFAAAHLRGSENNDAFRFEGGKVKTETNNHGGILGGITTGMPIIFRAAFKPTPSIFKEQKTVDLEKKCNAELKIKGRHDPCVAVRAVPVVEALTSFCMLDLMLGGSRYDA</sequence>
<evidence type="ECO:0000256" key="10">
    <source>
        <dbReference type="ARBA" id="ARBA00023239"/>
    </source>
</evidence>
<organism evidence="13 14">
    <name type="scientific">[Clostridium] cellulosi</name>
    <dbReference type="NCBI Taxonomy" id="29343"/>
    <lineage>
        <taxon>Bacteria</taxon>
        <taxon>Bacillati</taxon>
        <taxon>Bacillota</taxon>
        <taxon>Clostridia</taxon>
        <taxon>Eubacteriales</taxon>
        <taxon>Oscillospiraceae</taxon>
        <taxon>Oscillospiraceae incertae sedis</taxon>
    </lineage>
</organism>
<dbReference type="GO" id="GO:0010181">
    <property type="term" value="F:FMN binding"/>
    <property type="evidence" value="ECO:0007669"/>
    <property type="project" value="TreeGrafter"/>
</dbReference>
<feature type="binding site" evidence="11">
    <location>
        <begin position="304"/>
        <end position="308"/>
    </location>
    <ligand>
        <name>FMN</name>
        <dbReference type="ChEBI" id="CHEBI:58210"/>
    </ligand>
</feature>
<gene>
    <name evidence="11 13" type="primary">aroC</name>
    <name evidence="13" type="ORF">CCDG5_1829</name>
</gene>
<keyword evidence="7 11" id="KW-0274">FAD</keyword>
<dbReference type="InterPro" id="IPR035904">
    <property type="entry name" value="Chorismate_synth_AroC_sf"/>
</dbReference>
<feature type="binding site" evidence="11">
    <location>
        <position position="331"/>
    </location>
    <ligand>
        <name>FMN</name>
        <dbReference type="ChEBI" id="CHEBI:58210"/>
    </ligand>
</feature>
<feature type="binding site" evidence="11">
    <location>
        <begin position="125"/>
        <end position="127"/>
    </location>
    <ligand>
        <name>FMN</name>
        <dbReference type="ChEBI" id="CHEBI:58210"/>
    </ligand>
</feature>
<proteinExistence type="inferred from homology"/>
<feature type="binding site" evidence="11">
    <location>
        <position position="47"/>
    </location>
    <ligand>
        <name>NADP(+)</name>
        <dbReference type="ChEBI" id="CHEBI:58349"/>
    </ligand>
</feature>
<dbReference type="SUPFAM" id="SSF103263">
    <property type="entry name" value="Chorismate synthase, AroC"/>
    <property type="match status" value="1"/>
</dbReference>
<dbReference type="GO" id="GO:0005829">
    <property type="term" value="C:cytosol"/>
    <property type="evidence" value="ECO:0007669"/>
    <property type="project" value="TreeGrafter"/>
</dbReference>
<dbReference type="GO" id="GO:0008652">
    <property type="term" value="P:amino acid biosynthetic process"/>
    <property type="evidence" value="ECO:0007669"/>
    <property type="project" value="UniProtKB-KW"/>
</dbReference>
<dbReference type="InterPro" id="IPR020541">
    <property type="entry name" value="Chorismate_synthase_CS"/>
</dbReference>
<dbReference type="OrthoDB" id="9771806at2"/>
<dbReference type="PROSITE" id="PS00788">
    <property type="entry name" value="CHORISMATE_SYNTHASE_2"/>
    <property type="match status" value="1"/>
</dbReference>
<feature type="binding site" evidence="11">
    <location>
        <position position="53"/>
    </location>
    <ligand>
        <name>NADP(+)</name>
        <dbReference type="ChEBI" id="CHEBI:58349"/>
    </ligand>
</feature>
<keyword evidence="9 11" id="KW-0057">Aromatic amino acid biosynthesis</keyword>
<evidence type="ECO:0000256" key="9">
    <source>
        <dbReference type="ARBA" id="ARBA00023141"/>
    </source>
</evidence>
<dbReference type="PANTHER" id="PTHR21085">
    <property type="entry name" value="CHORISMATE SYNTHASE"/>
    <property type="match status" value="1"/>
</dbReference>
<comment type="function">
    <text evidence="11">Catalyzes the anti-1,4-elimination of the C-3 phosphate and the C-6 proR hydrogen from 5-enolpyruvylshikimate-3-phosphate (EPSP) to yield chorismate, which is the branch point compound that serves as the starting substrate for the three terminal pathways of aromatic amino acid biosynthesis. This reaction introduces a second double bond into the aromatic ring system.</text>
</comment>
<evidence type="ECO:0000256" key="6">
    <source>
        <dbReference type="ARBA" id="ARBA00022643"/>
    </source>
</evidence>
<dbReference type="Pfam" id="PF01264">
    <property type="entry name" value="Chorismate_synt"/>
    <property type="match status" value="1"/>
</dbReference>
<evidence type="ECO:0000256" key="5">
    <source>
        <dbReference type="ARBA" id="ARBA00022630"/>
    </source>
</evidence>
<dbReference type="HAMAP" id="MF_00300">
    <property type="entry name" value="Chorismate_synth"/>
    <property type="match status" value="1"/>
</dbReference>
<comment type="cofactor">
    <cofactor evidence="11 12">
        <name>FMNH2</name>
        <dbReference type="ChEBI" id="CHEBI:57618"/>
    </cofactor>
    <text evidence="11 12">Reduced FMN (FMNH(2)).</text>
</comment>
<dbReference type="Gene3D" id="3.60.150.10">
    <property type="entry name" value="Chorismate synthase AroC"/>
    <property type="match status" value="1"/>
</dbReference>
<keyword evidence="5 11" id="KW-0285">Flavoprotein</keyword>
<keyword evidence="10 11" id="KW-0456">Lyase</keyword>
<dbReference type="GO" id="GO:0009423">
    <property type="term" value="P:chorismate biosynthetic process"/>
    <property type="evidence" value="ECO:0007669"/>
    <property type="project" value="UniProtKB-UniRule"/>
</dbReference>
<comment type="caution">
    <text evidence="11">Lacks conserved residue(s) required for the propagation of feature annotation.</text>
</comment>
<evidence type="ECO:0000313" key="14">
    <source>
        <dbReference type="Proteomes" id="UP000032431"/>
    </source>
</evidence>
<evidence type="ECO:0000256" key="4">
    <source>
        <dbReference type="ARBA" id="ARBA00022605"/>
    </source>
</evidence>
<comment type="similarity">
    <text evidence="2 11 12">Belongs to the chorismate synthase family.</text>
</comment>
<dbReference type="PANTHER" id="PTHR21085:SF0">
    <property type="entry name" value="CHORISMATE SYNTHASE"/>
    <property type="match status" value="1"/>
</dbReference>
<dbReference type="EMBL" id="LM995447">
    <property type="protein sequence ID" value="CDZ24927.1"/>
    <property type="molecule type" value="Genomic_DNA"/>
</dbReference>
<dbReference type="PIRSF" id="PIRSF001456">
    <property type="entry name" value="Chorismate_synth"/>
    <property type="match status" value="1"/>
</dbReference>
<dbReference type="GO" id="GO:0004107">
    <property type="term" value="F:chorismate synthase activity"/>
    <property type="evidence" value="ECO:0007669"/>
    <property type="project" value="UniProtKB-UniRule"/>
</dbReference>
<comment type="pathway">
    <text evidence="1 11 12">Metabolic intermediate biosynthesis; chorismate biosynthesis; chorismate from D-erythrose 4-phosphate and phosphoenolpyruvate: step 7/7.</text>
</comment>
<keyword evidence="8 11" id="KW-0521">NADP</keyword>
<dbReference type="PATRIC" id="fig|29343.3.peg.1921"/>
<dbReference type="GO" id="GO:0009073">
    <property type="term" value="P:aromatic amino acid family biosynthetic process"/>
    <property type="evidence" value="ECO:0007669"/>
    <property type="project" value="UniProtKB-KW"/>
</dbReference>
<evidence type="ECO:0000313" key="13">
    <source>
        <dbReference type="EMBL" id="CDZ24927.1"/>
    </source>
</evidence>
<keyword evidence="14" id="KW-1185">Reference proteome</keyword>
<evidence type="ECO:0000256" key="11">
    <source>
        <dbReference type="HAMAP-Rule" id="MF_00300"/>
    </source>
</evidence>
<dbReference type="Proteomes" id="UP000032431">
    <property type="component" value="Chromosome I"/>
</dbReference>
<comment type="catalytic activity">
    <reaction evidence="11 12">
        <text>5-O-(1-carboxyvinyl)-3-phosphoshikimate = chorismate + phosphate</text>
        <dbReference type="Rhea" id="RHEA:21020"/>
        <dbReference type="ChEBI" id="CHEBI:29748"/>
        <dbReference type="ChEBI" id="CHEBI:43474"/>
        <dbReference type="ChEBI" id="CHEBI:57701"/>
        <dbReference type="EC" id="4.2.3.5"/>
    </reaction>
</comment>
<name>A0A078KR11_9FIRM</name>
<dbReference type="UniPathway" id="UPA00053">
    <property type="reaction ID" value="UER00090"/>
</dbReference>
<dbReference type="KEGG" id="ccel:CCDG5_1829"/>
<dbReference type="PROSITE" id="PS00789">
    <property type="entry name" value="CHORISMATE_SYNTHASE_3"/>
    <property type="match status" value="1"/>
</dbReference>
<evidence type="ECO:0000256" key="8">
    <source>
        <dbReference type="ARBA" id="ARBA00022857"/>
    </source>
</evidence>
<dbReference type="CDD" id="cd07304">
    <property type="entry name" value="Chorismate_synthase"/>
    <property type="match status" value="1"/>
</dbReference>
<keyword evidence="4 11" id="KW-0028">Amino-acid biosynthesis</keyword>
<evidence type="ECO:0000256" key="1">
    <source>
        <dbReference type="ARBA" id="ARBA00005044"/>
    </source>
</evidence>
<evidence type="ECO:0000256" key="12">
    <source>
        <dbReference type="RuleBase" id="RU000605"/>
    </source>
</evidence>